<dbReference type="GO" id="GO:0016740">
    <property type="term" value="F:transferase activity"/>
    <property type="evidence" value="ECO:0007669"/>
    <property type="project" value="UniProtKB-KW"/>
</dbReference>
<dbReference type="Proteomes" id="UP000546464">
    <property type="component" value="Unassembled WGS sequence"/>
</dbReference>
<dbReference type="RefSeq" id="WP_185674021.1">
    <property type="nucleotide sequence ID" value="NZ_JACHVB010000012.1"/>
</dbReference>
<proteinExistence type="predicted"/>
<dbReference type="InterPro" id="IPR050834">
    <property type="entry name" value="Glycosyltransf_2"/>
</dbReference>
<organism evidence="2 3">
    <name type="scientific">Ruficoccus amylovorans</name>
    <dbReference type="NCBI Taxonomy" id="1804625"/>
    <lineage>
        <taxon>Bacteria</taxon>
        <taxon>Pseudomonadati</taxon>
        <taxon>Verrucomicrobiota</taxon>
        <taxon>Opitutia</taxon>
        <taxon>Puniceicoccales</taxon>
        <taxon>Cerasicoccaceae</taxon>
        <taxon>Ruficoccus</taxon>
    </lineage>
</organism>
<evidence type="ECO:0000259" key="1">
    <source>
        <dbReference type="Pfam" id="PF00535"/>
    </source>
</evidence>
<feature type="domain" description="Glycosyltransferase 2-like" evidence="1">
    <location>
        <begin position="3"/>
        <end position="124"/>
    </location>
</feature>
<protein>
    <submittedName>
        <fullName evidence="2">Glycosyltransferase family 2 protein</fullName>
    </submittedName>
</protein>
<name>A0A842H9C5_9BACT</name>
<dbReference type="InterPro" id="IPR001173">
    <property type="entry name" value="Glyco_trans_2-like"/>
</dbReference>
<dbReference type="PANTHER" id="PTHR43685:SF2">
    <property type="entry name" value="GLYCOSYLTRANSFERASE 2-LIKE DOMAIN-CONTAINING PROTEIN"/>
    <property type="match status" value="1"/>
</dbReference>
<dbReference type="EMBL" id="JACHVB010000012">
    <property type="protein sequence ID" value="MBC2593022.1"/>
    <property type="molecule type" value="Genomic_DNA"/>
</dbReference>
<keyword evidence="2" id="KW-0808">Transferase</keyword>
<evidence type="ECO:0000313" key="3">
    <source>
        <dbReference type="Proteomes" id="UP000546464"/>
    </source>
</evidence>
<evidence type="ECO:0000313" key="2">
    <source>
        <dbReference type="EMBL" id="MBC2593022.1"/>
    </source>
</evidence>
<dbReference type="CDD" id="cd00761">
    <property type="entry name" value="Glyco_tranf_GTA_type"/>
    <property type="match status" value="1"/>
</dbReference>
<accession>A0A842H9C5</accession>
<dbReference type="PANTHER" id="PTHR43685">
    <property type="entry name" value="GLYCOSYLTRANSFERASE"/>
    <property type="match status" value="1"/>
</dbReference>
<dbReference type="SUPFAM" id="SSF53448">
    <property type="entry name" value="Nucleotide-diphospho-sugar transferases"/>
    <property type="match status" value="1"/>
</dbReference>
<dbReference type="Gene3D" id="3.90.550.10">
    <property type="entry name" value="Spore Coat Polysaccharide Biosynthesis Protein SpsA, Chain A"/>
    <property type="match status" value="1"/>
</dbReference>
<gene>
    <name evidence="2" type="ORF">H5P28_01995</name>
</gene>
<dbReference type="InterPro" id="IPR029044">
    <property type="entry name" value="Nucleotide-diphossugar_trans"/>
</dbReference>
<comment type="caution">
    <text evidence="2">The sequence shown here is derived from an EMBL/GenBank/DDBJ whole genome shotgun (WGS) entry which is preliminary data.</text>
</comment>
<dbReference type="AlphaFoldDB" id="A0A842H9C5"/>
<dbReference type="Pfam" id="PF00535">
    <property type="entry name" value="Glycos_transf_2"/>
    <property type="match status" value="1"/>
</dbReference>
<sequence length="305" mass="33733">MLSVIICTYNPAPAPLRRTLEALAKQTLPAGEWELLIVDNASPEPLTVSALADRTKRPFRLIFEPVPGLARARITGCREAKSDLLVYVDDDNLLAPDYLERALEISRSHPFLGAWSGHLEGEFETEPAPELRPYLVHLAIRDVIREEWASFPNYRTCPWGAGLCIRRRVVEAYARDFDKDFRSQIGTTGNSLARGEDTDLAFTACTLGLGLGVFPSLRLVHLMPAARLKKDYLLRIAEESTYANVVISHLHGLGLPPAPGALGEVRHRLRGLASGFSFEWRMQDAKRRGIARALKAISALSAAGK</sequence>
<reference evidence="2 3" key="1">
    <citation type="submission" date="2020-07" db="EMBL/GenBank/DDBJ databases">
        <authorList>
            <person name="Feng X."/>
        </authorList>
    </citation>
    <scope>NUCLEOTIDE SEQUENCE [LARGE SCALE GENOMIC DNA]</scope>
    <source>
        <strain evidence="2 3">JCM31066</strain>
    </source>
</reference>
<keyword evidence="3" id="KW-1185">Reference proteome</keyword>